<dbReference type="Pfam" id="PF00762">
    <property type="entry name" value="Ferrochelatase"/>
    <property type="match status" value="1"/>
</dbReference>
<dbReference type="EC" id="4.98.1.1" evidence="9 10"/>
<evidence type="ECO:0000256" key="9">
    <source>
        <dbReference type="HAMAP-Rule" id="MF_00323"/>
    </source>
</evidence>
<keyword evidence="3 9" id="KW-0479">Metal-binding</keyword>
<dbReference type="UniPathway" id="UPA00252">
    <property type="reaction ID" value="UER00325"/>
</dbReference>
<evidence type="ECO:0000256" key="3">
    <source>
        <dbReference type="ARBA" id="ARBA00022723"/>
    </source>
</evidence>
<dbReference type="PANTHER" id="PTHR11108">
    <property type="entry name" value="FERROCHELATASE"/>
    <property type="match status" value="1"/>
</dbReference>
<dbReference type="NCBIfam" id="TIGR00109">
    <property type="entry name" value="hemH"/>
    <property type="match status" value="1"/>
</dbReference>
<proteinExistence type="inferred from homology"/>
<comment type="function">
    <text evidence="9 10">Catalyzes the ferrous insertion into protoporphyrin IX.</text>
</comment>
<keyword evidence="2 9" id="KW-0963">Cytoplasm</keyword>
<evidence type="ECO:0000256" key="4">
    <source>
        <dbReference type="ARBA" id="ARBA00023004"/>
    </source>
</evidence>
<evidence type="ECO:0000313" key="11">
    <source>
        <dbReference type="EMBL" id="KKW66999.1"/>
    </source>
</evidence>
<dbReference type="FunFam" id="3.40.50.1400:FF:000002">
    <property type="entry name" value="Ferrochelatase"/>
    <property type="match status" value="1"/>
</dbReference>
<dbReference type="GO" id="GO:0046872">
    <property type="term" value="F:metal ion binding"/>
    <property type="evidence" value="ECO:0007669"/>
    <property type="project" value="UniProtKB-KW"/>
</dbReference>
<reference evidence="11 12" key="1">
    <citation type="submission" date="2015-05" db="EMBL/GenBank/DDBJ databases">
        <title>Draft genome sequence of Lampropedia sp. CT6, isolated from the microbial mat of a hot water spring, located at Manikaran, India.</title>
        <authorList>
            <person name="Tripathi C."/>
            <person name="Rani P."/>
            <person name="Mahato N.K."/>
            <person name="Lal R."/>
        </authorList>
    </citation>
    <scope>NUCLEOTIDE SEQUENCE [LARGE SCALE GENOMIC DNA]</scope>
    <source>
        <strain evidence="11 12">CT6</strain>
    </source>
</reference>
<feature type="binding site" evidence="9">
    <location>
        <position position="209"/>
    </location>
    <ligand>
        <name>Fe(2+)</name>
        <dbReference type="ChEBI" id="CHEBI:29033"/>
    </ligand>
</feature>
<dbReference type="HAMAP" id="MF_00323">
    <property type="entry name" value="Ferrochelatase"/>
    <property type="match status" value="1"/>
</dbReference>
<dbReference type="InterPro" id="IPR001015">
    <property type="entry name" value="Ferrochelatase"/>
</dbReference>
<dbReference type="RefSeq" id="WP_046742664.1">
    <property type="nucleotide sequence ID" value="NZ_LBNQ01000040.1"/>
</dbReference>
<dbReference type="GO" id="GO:0005737">
    <property type="term" value="C:cytoplasm"/>
    <property type="evidence" value="ECO:0007669"/>
    <property type="project" value="UniProtKB-SubCell"/>
</dbReference>
<keyword evidence="7 9" id="KW-0627">Porphyrin biosynthesis</keyword>
<evidence type="ECO:0000256" key="10">
    <source>
        <dbReference type="RuleBase" id="RU000607"/>
    </source>
</evidence>
<evidence type="ECO:0000256" key="7">
    <source>
        <dbReference type="ARBA" id="ARBA00023244"/>
    </source>
</evidence>
<evidence type="ECO:0000256" key="8">
    <source>
        <dbReference type="ARBA" id="ARBA00024536"/>
    </source>
</evidence>
<comment type="catalytic activity">
    <reaction evidence="9 10">
        <text>heme b + 2 H(+) = protoporphyrin IX + Fe(2+)</text>
        <dbReference type="Rhea" id="RHEA:22584"/>
        <dbReference type="ChEBI" id="CHEBI:15378"/>
        <dbReference type="ChEBI" id="CHEBI:29033"/>
        <dbReference type="ChEBI" id="CHEBI:57306"/>
        <dbReference type="ChEBI" id="CHEBI:60344"/>
        <dbReference type="EC" id="4.98.1.1"/>
    </reaction>
</comment>
<dbReference type="GO" id="GO:0006783">
    <property type="term" value="P:heme biosynthetic process"/>
    <property type="evidence" value="ECO:0007669"/>
    <property type="project" value="UniProtKB-UniRule"/>
</dbReference>
<evidence type="ECO:0000256" key="1">
    <source>
        <dbReference type="ARBA" id="ARBA00007718"/>
    </source>
</evidence>
<evidence type="ECO:0000313" key="12">
    <source>
        <dbReference type="Proteomes" id="UP000050580"/>
    </source>
</evidence>
<evidence type="ECO:0000256" key="2">
    <source>
        <dbReference type="ARBA" id="ARBA00022490"/>
    </source>
</evidence>
<name>A0A0U1PWU9_9BURK</name>
<dbReference type="STRING" id="1610491.AAV94_13145"/>
<keyword evidence="5 9" id="KW-0350">Heme biosynthesis</keyword>
<comment type="pathway">
    <text evidence="9 10">Porphyrin-containing compound metabolism; protoheme biosynthesis; protoheme from protoporphyrin-IX: step 1/1.</text>
</comment>
<keyword evidence="12" id="KW-1185">Reference proteome</keyword>
<comment type="caution">
    <text evidence="11">The sequence shown here is derived from an EMBL/GenBank/DDBJ whole genome shotgun (WGS) entry which is preliminary data.</text>
</comment>
<dbReference type="OrthoDB" id="9809741at2"/>
<dbReference type="AlphaFoldDB" id="A0A0U1PWU9"/>
<sequence length="347" mass="38808">MATDLSQTSAPPRRIGVLLCNLGTPDSPEPAAVRRYLAEFLGDRRVVELPRLLWKPILHGIVLVRRPKESAQKYRKVWIEGEGSPLLVYTQRQATMLRGWLGEAGVSDVDVQVGMRYGQPGITTALEQWQRQGIAHMLVVPLYPQYSGTTTASVVDAVNAWCGRQRNIPALRIVRDYATDAGYLRALEHSVTRHWQKHGRPDHLVLSFHGIPQRNVALGDPYAQQCLQTAGLLAQRLNLAPTQYSVTFQSRFGPAKWLQPYTQPTVEALARNGIKTIDVLCPGFASDCLETLEEINMEVRHAFLANGGREFRYIPCLNDDPVWIDALRNIVLTNLAGWRTDGASAHM</sequence>
<dbReference type="InterPro" id="IPR019772">
    <property type="entry name" value="Ferrochelatase_AS"/>
</dbReference>
<evidence type="ECO:0000256" key="5">
    <source>
        <dbReference type="ARBA" id="ARBA00023133"/>
    </source>
</evidence>
<keyword evidence="4 9" id="KW-0408">Iron</keyword>
<dbReference type="SUPFAM" id="SSF53800">
    <property type="entry name" value="Chelatase"/>
    <property type="match status" value="1"/>
</dbReference>
<dbReference type="PROSITE" id="PS00534">
    <property type="entry name" value="FERROCHELATASE"/>
    <property type="match status" value="1"/>
</dbReference>
<comment type="subcellular location">
    <subcellularLocation>
        <location evidence="9 10">Cytoplasm</location>
    </subcellularLocation>
</comment>
<gene>
    <name evidence="9" type="primary">hemH</name>
    <name evidence="11" type="ORF">AAV94_13145</name>
</gene>
<accession>A0A0U1PWU9</accession>
<dbReference type="PANTHER" id="PTHR11108:SF1">
    <property type="entry name" value="FERROCHELATASE, MITOCHONDRIAL"/>
    <property type="match status" value="1"/>
</dbReference>
<dbReference type="CDD" id="cd03411">
    <property type="entry name" value="Ferrochelatase_N"/>
    <property type="match status" value="1"/>
</dbReference>
<protein>
    <recommendedName>
        <fullName evidence="9 10">Ferrochelatase</fullName>
        <ecNumber evidence="9 10">4.98.1.1</ecNumber>
    </recommendedName>
    <alternativeName>
        <fullName evidence="9">Heme synthase</fullName>
    </alternativeName>
    <alternativeName>
        <fullName evidence="9">Protoheme ferro-lyase</fullName>
    </alternativeName>
</protein>
<dbReference type="InterPro" id="IPR033644">
    <property type="entry name" value="Ferrochelatase_C"/>
</dbReference>
<dbReference type="PATRIC" id="fig|1610491.3.peg.2793"/>
<comment type="similarity">
    <text evidence="1 9 10">Belongs to the ferrochelatase family.</text>
</comment>
<dbReference type="Gene3D" id="3.40.50.1400">
    <property type="match status" value="2"/>
</dbReference>
<organism evidence="11 12">
    <name type="scientific">Lampropedia cohaerens</name>
    <dbReference type="NCBI Taxonomy" id="1610491"/>
    <lineage>
        <taxon>Bacteria</taxon>
        <taxon>Pseudomonadati</taxon>
        <taxon>Pseudomonadota</taxon>
        <taxon>Betaproteobacteria</taxon>
        <taxon>Burkholderiales</taxon>
        <taxon>Comamonadaceae</taxon>
        <taxon>Lampropedia</taxon>
    </lineage>
</organism>
<dbReference type="CDD" id="cd00419">
    <property type="entry name" value="Ferrochelatase_C"/>
    <property type="match status" value="1"/>
</dbReference>
<keyword evidence="6 9" id="KW-0456">Lyase</keyword>
<feature type="binding site" evidence="9">
    <location>
        <position position="290"/>
    </location>
    <ligand>
        <name>Fe(2+)</name>
        <dbReference type="ChEBI" id="CHEBI:29033"/>
    </ligand>
</feature>
<evidence type="ECO:0000256" key="6">
    <source>
        <dbReference type="ARBA" id="ARBA00023239"/>
    </source>
</evidence>
<dbReference type="Proteomes" id="UP000050580">
    <property type="component" value="Unassembled WGS sequence"/>
</dbReference>
<comment type="catalytic activity">
    <reaction evidence="8">
        <text>Fe-coproporphyrin III + 2 H(+) = coproporphyrin III + Fe(2+)</text>
        <dbReference type="Rhea" id="RHEA:49572"/>
        <dbReference type="ChEBI" id="CHEBI:15378"/>
        <dbReference type="ChEBI" id="CHEBI:29033"/>
        <dbReference type="ChEBI" id="CHEBI:68438"/>
        <dbReference type="ChEBI" id="CHEBI:131725"/>
        <dbReference type="EC" id="4.99.1.9"/>
    </reaction>
    <physiologicalReaction direction="right-to-left" evidence="8">
        <dbReference type="Rhea" id="RHEA:49574"/>
    </physiologicalReaction>
</comment>
<dbReference type="InterPro" id="IPR033659">
    <property type="entry name" value="Ferrochelatase_N"/>
</dbReference>
<dbReference type="EMBL" id="LBNQ01000040">
    <property type="protein sequence ID" value="KKW66999.1"/>
    <property type="molecule type" value="Genomic_DNA"/>
</dbReference>
<dbReference type="GO" id="GO:0004325">
    <property type="term" value="F:ferrochelatase activity"/>
    <property type="evidence" value="ECO:0007669"/>
    <property type="project" value="UniProtKB-UniRule"/>
</dbReference>